<evidence type="ECO:0000256" key="9">
    <source>
        <dbReference type="HAMAP-Rule" id="MF_00812"/>
    </source>
</evidence>
<keyword evidence="8 9" id="KW-0949">S-adenosyl-L-methionine</keyword>
<organism evidence="10 12">
    <name type="scientific">Azotobacter beijerinckii</name>
    <dbReference type="NCBI Taxonomy" id="170623"/>
    <lineage>
        <taxon>Bacteria</taxon>
        <taxon>Pseudomonadati</taxon>
        <taxon>Pseudomonadota</taxon>
        <taxon>Gammaproteobacteria</taxon>
        <taxon>Pseudomonadales</taxon>
        <taxon>Pseudomonadaceae</taxon>
        <taxon>Azotobacter</taxon>
    </lineage>
</organism>
<evidence type="ECO:0000256" key="6">
    <source>
        <dbReference type="ARBA" id="ARBA00022603"/>
    </source>
</evidence>
<reference evidence="12 13" key="1">
    <citation type="submission" date="2016-10" db="EMBL/GenBank/DDBJ databases">
        <authorList>
            <person name="de Groot N.N."/>
        </authorList>
    </citation>
    <scope>NUCLEOTIDE SEQUENCE [LARGE SCALE GENOMIC DNA]</scope>
    <source>
        <strain evidence="10 12">DSM 1041</strain>
        <strain evidence="11 13">DSM 373</strain>
    </source>
</reference>
<dbReference type="FunFam" id="3.40.50.150:FF:000101">
    <property type="entry name" value="Thiopurine S-methyltransferase"/>
    <property type="match status" value="1"/>
</dbReference>
<keyword evidence="7 9" id="KW-0808">Transferase</keyword>
<feature type="binding site" evidence="9">
    <location>
        <position position="97"/>
    </location>
    <ligand>
        <name>S-adenosyl-L-methionine</name>
        <dbReference type="ChEBI" id="CHEBI:59789"/>
    </ligand>
</feature>
<feature type="binding site" evidence="9">
    <location>
        <position position="154"/>
    </location>
    <ligand>
        <name>S-adenosyl-L-methionine</name>
        <dbReference type="ChEBI" id="CHEBI:59789"/>
    </ligand>
</feature>
<dbReference type="Proteomes" id="UP000199250">
    <property type="component" value="Unassembled WGS sequence"/>
</dbReference>
<dbReference type="Proteomes" id="UP000199005">
    <property type="component" value="Unassembled WGS sequence"/>
</dbReference>
<evidence type="ECO:0000256" key="3">
    <source>
        <dbReference type="ARBA" id="ARBA00008145"/>
    </source>
</evidence>
<evidence type="ECO:0000313" key="13">
    <source>
        <dbReference type="Proteomes" id="UP000199250"/>
    </source>
</evidence>
<feature type="binding site" evidence="9">
    <location>
        <position position="41"/>
    </location>
    <ligand>
        <name>S-adenosyl-L-methionine</name>
        <dbReference type="ChEBI" id="CHEBI:59789"/>
    </ligand>
</feature>
<keyword evidence="5 9" id="KW-0963">Cytoplasm</keyword>
<protein>
    <recommendedName>
        <fullName evidence="4 9">Thiopurine S-methyltransferase</fullName>
        <ecNumber evidence="4 9">2.1.1.67</ecNumber>
    </recommendedName>
    <alternativeName>
        <fullName evidence="9">Thiopurine methyltransferase</fullName>
    </alternativeName>
</protein>
<dbReference type="NCBIfam" id="NF009732">
    <property type="entry name" value="PRK13255.1"/>
    <property type="match status" value="1"/>
</dbReference>
<dbReference type="AlphaFoldDB" id="A0A1H6VK98"/>
<dbReference type="EMBL" id="FNYO01000033">
    <property type="protein sequence ID" value="SEJ03404.1"/>
    <property type="molecule type" value="Genomic_DNA"/>
</dbReference>
<evidence type="ECO:0000256" key="8">
    <source>
        <dbReference type="ARBA" id="ARBA00022691"/>
    </source>
</evidence>
<dbReference type="GO" id="GO:0008119">
    <property type="term" value="F:thiopurine S-methyltransferase activity"/>
    <property type="evidence" value="ECO:0007669"/>
    <property type="project" value="UniProtKB-UniRule"/>
</dbReference>
<dbReference type="InterPro" id="IPR025835">
    <property type="entry name" value="Thiopurine_S-MeTrfase"/>
</dbReference>
<proteinExistence type="inferred from homology"/>
<accession>A0A1H6VK98</accession>
<evidence type="ECO:0000256" key="2">
    <source>
        <dbReference type="ARBA" id="ARBA00004496"/>
    </source>
</evidence>
<dbReference type="Gene3D" id="3.40.50.150">
    <property type="entry name" value="Vaccinia Virus protein VP39"/>
    <property type="match status" value="1"/>
</dbReference>
<evidence type="ECO:0000256" key="4">
    <source>
        <dbReference type="ARBA" id="ARBA00011905"/>
    </source>
</evidence>
<dbReference type="GO" id="GO:0005737">
    <property type="term" value="C:cytoplasm"/>
    <property type="evidence" value="ECO:0007669"/>
    <property type="project" value="UniProtKB-SubCell"/>
</dbReference>
<gene>
    <name evidence="9" type="primary">tpm</name>
    <name evidence="11" type="ORF">SAMN04244572_02681</name>
    <name evidence="10" type="ORF">SAMN04244579_02870</name>
</gene>
<evidence type="ECO:0000256" key="1">
    <source>
        <dbReference type="ARBA" id="ARBA00000903"/>
    </source>
</evidence>
<feature type="binding site" evidence="9">
    <location>
        <position position="76"/>
    </location>
    <ligand>
        <name>S-adenosyl-L-methionine</name>
        <dbReference type="ChEBI" id="CHEBI:59789"/>
    </ligand>
</feature>
<comment type="subcellular location">
    <subcellularLocation>
        <location evidence="2 9">Cytoplasm</location>
    </subcellularLocation>
</comment>
<evidence type="ECO:0000313" key="12">
    <source>
        <dbReference type="Proteomes" id="UP000199005"/>
    </source>
</evidence>
<keyword evidence="6 9" id="KW-0489">Methyltransferase</keyword>
<comment type="catalytic activity">
    <reaction evidence="1 9">
        <text>S-adenosyl-L-methionine + a thiopurine = S-adenosyl-L-homocysteine + a thiopurine S-methylether.</text>
        <dbReference type="EC" id="2.1.1.67"/>
    </reaction>
</comment>
<dbReference type="SUPFAM" id="SSF53335">
    <property type="entry name" value="S-adenosyl-L-methionine-dependent methyltransferases"/>
    <property type="match status" value="1"/>
</dbReference>
<dbReference type="EMBL" id="FNYQ01000046">
    <property type="protein sequence ID" value="SEJ08257.1"/>
    <property type="molecule type" value="Genomic_DNA"/>
</dbReference>
<dbReference type="CDD" id="cd02440">
    <property type="entry name" value="AdoMet_MTases"/>
    <property type="match status" value="1"/>
</dbReference>
<evidence type="ECO:0000256" key="7">
    <source>
        <dbReference type="ARBA" id="ARBA00022679"/>
    </source>
</evidence>
<dbReference type="PANTHER" id="PTHR10259:SF11">
    <property type="entry name" value="THIOPURINE S-METHYLTRANSFERASE"/>
    <property type="match status" value="1"/>
</dbReference>
<dbReference type="PROSITE" id="PS51585">
    <property type="entry name" value="SAM_MT_TPMT"/>
    <property type="match status" value="1"/>
</dbReference>
<evidence type="ECO:0000313" key="11">
    <source>
        <dbReference type="EMBL" id="SEJ08257.1"/>
    </source>
</evidence>
<evidence type="ECO:0000256" key="5">
    <source>
        <dbReference type="ARBA" id="ARBA00022490"/>
    </source>
</evidence>
<dbReference type="EC" id="2.1.1.67" evidence="4 9"/>
<dbReference type="InterPro" id="IPR008854">
    <property type="entry name" value="TPMT"/>
</dbReference>
<evidence type="ECO:0000313" key="10">
    <source>
        <dbReference type="EMBL" id="SEJ03404.1"/>
    </source>
</evidence>
<dbReference type="STRING" id="170623.SAMN04244579_02870"/>
<dbReference type="Pfam" id="PF05724">
    <property type="entry name" value="TPMT"/>
    <property type="match status" value="1"/>
</dbReference>
<name>A0A1H6VK98_9GAMM</name>
<dbReference type="InterPro" id="IPR029063">
    <property type="entry name" value="SAM-dependent_MTases_sf"/>
</dbReference>
<dbReference type="PANTHER" id="PTHR10259">
    <property type="entry name" value="THIOPURINE S-METHYLTRANSFERASE"/>
    <property type="match status" value="1"/>
</dbReference>
<dbReference type="GO" id="GO:0032259">
    <property type="term" value="P:methylation"/>
    <property type="evidence" value="ECO:0007669"/>
    <property type="project" value="UniProtKB-KW"/>
</dbReference>
<dbReference type="PIRSF" id="PIRSF023956">
    <property type="entry name" value="Thiopurine_S-methyltransferase"/>
    <property type="match status" value="1"/>
</dbReference>
<comment type="similarity">
    <text evidence="3 9">Belongs to the class I-like SAM-binding methyltransferase superfamily. TPMT family.</text>
</comment>
<dbReference type="HAMAP" id="MF_00812">
    <property type="entry name" value="Thiopur_methtran"/>
    <property type="match status" value="1"/>
</dbReference>
<sequence>MPAILPGFASPALHYRPRGGGAGGAESVMSSRDNPLWLQLWRDRRTDFHQKKVNHYLARFWPDLARPQGSRIFVPLCGKSLDMIWLAEQGHHVIGVELSPVAVRAFFRENRLQPSRRQMGDFTLWEHGRIGILCGDYFALDKADLGPIDTVYDRAALTALPEDIRRLYVAHLRRIVPASAGVFLLTIEDAEEGDSLAQALGVDEELAALYSEGFEISLEHVESVFESDPQAPKQPPRRAEYKVYRLSGRAAG</sequence>